<feature type="binding site" evidence="10">
    <location>
        <position position="92"/>
    </location>
    <ligand>
        <name>Mg(2+)</name>
        <dbReference type="ChEBI" id="CHEBI:18420"/>
        <label>1</label>
        <note>catalytic</note>
    </ligand>
</feature>
<sequence>MADLDLGPLLAAAIDAAHDAAREILDVYAGDFAVARKSDQSPVTLADARAEAVILPRLMAAAPDIPVISEEQAEATGLPAAAAERFWLVDPLDGTKEFIKRNGEFTVNIALIEAGRPILGVVGIPAQGLIYAAAGPGTAGRHDASGTRTAIAARACPPEGAVVMSSRSHETNTDLDALLARRKVAERRIAGSALKFCRVAEGAADLYPRIGPTMEWDTAAGQAVLEAAGGRMTRLDGTPFTYGKPGFRNPGFVAEGR</sequence>
<keyword evidence="12" id="KW-1185">Reference proteome</keyword>
<dbReference type="HAMAP" id="MF_02095">
    <property type="entry name" value="CysQ"/>
    <property type="match status" value="1"/>
</dbReference>
<evidence type="ECO:0000313" key="11">
    <source>
        <dbReference type="EMBL" id="GGF23184.1"/>
    </source>
</evidence>
<comment type="function">
    <text evidence="9">Converts adenosine-3',5'-bisphosphate (PAP) to AMP.</text>
</comment>
<keyword evidence="5 9" id="KW-0479">Metal-binding</keyword>
<dbReference type="InterPro" id="IPR006240">
    <property type="entry name" value="CysQ"/>
</dbReference>
<feature type="binding site" evidence="9">
    <location>
        <position position="217"/>
    </location>
    <ligand>
        <name>Mg(2+)</name>
        <dbReference type="ChEBI" id="CHEBI:18420"/>
        <label>2</label>
    </ligand>
</feature>
<comment type="similarity">
    <text evidence="2 9">Belongs to the inositol monophosphatase superfamily. CysQ family.</text>
</comment>
<dbReference type="GO" id="GO:0008441">
    <property type="term" value="F:3'(2'),5'-bisphosphate nucleotidase activity"/>
    <property type="evidence" value="ECO:0007669"/>
    <property type="project" value="UniProtKB-UniRule"/>
</dbReference>
<evidence type="ECO:0000313" key="12">
    <source>
        <dbReference type="Proteomes" id="UP000646365"/>
    </source>
</evidence>
<dbReference type="AlphaFoldDB" id="A0A8J3E409"/>
<dbReference type="RefSeq" id="WP_189047441.1">
    <property type="nucleotide sequence ID" value="NZ_BMJQ01000008.1"/>
</dbReference>
<reference evidence="11" key="1">
    <citation type="journal article" date="2014" name="Int. J. Syst. Evol. Microbiol.">
        <title>Complete genome sequence of Corynebacterium casei LMG S-19264T (=DSM 44701T), isolated from a smear-ripened cheese.</title>
        <authorList>
            <consortium name="US DOE Joint Genome Institute (JGI-PGF)"/>
            <person name="Walter F."/>
            <person name="Albersmeier A."/>
            <person name="Kalinowski J."/>
            <person name="Ruckert C."/>
        </authorList>
    </citation>
    <scope>NUCLEOTIDE SEQUENCE</scope>
    <source>
        <strain evidence="11">CGMCC 1.15725</strain>
    </source>
</reference>
<dbReference type="Proteomes" id="UP000646365">
    <property type="component" value="Unassembled WGS sequence"/>
</dbReference>
<dbReference type="EMBL" id="BMJQ01000008">
    <property type="protein sequence ID" value="GGF23184.1"/>
    <property type="molecule type" value="Genomic_DNA"/>
</dbReference>
<reference evidence="11" key="2">
    <citation type="submission" date="2020-09" db="EMBL/GenBank/DDBJ databases">
        <authorList>
            <person name="Sun Q."/>
            <person name="Zhou Y."/>
        </authorList>
    </citation>
    <scope>NUCLEOTIDE SEQUENCE</scope>
    <source>
        <strain evidence="11">CGMCC 1.15725</strain>
    </source>
</reference>
<dbReference type="PANTHER" id="PTHR43028">
    <property type="entry name" value="3'(2'),5'-BISPHOSPHATE NUCLEOTIDASE 1"/>
    <property type="match status" value="1"/>
</dbReference>
<evidence type="ECO:0000256" key="6">
    <source>
        <dbReference type="ARBA" id="ARBA00022801"/>
    </source>
</evidence>
<feature type="binding site" evidence="9">
    <location>
        <position position="70"/>
    </location>
    <ligand>
        <name>Mg(2+)</name>
        <dbReference type="ChEBI" id="CHEBI:18420"/>
        <label>1</label>
    </ligand>
</feature>
<dbReference type="PRINTS" id="PR00377">
    <property type="entry name" value="IMPHPHTASES"/>
</dbReference>
<comment type="catalytic activity">
    <reaction evidence="1 9">
        <text>adenosine 3',5'-bisphosphate + H2O = AMP + phosphate</text>
        <dbReference type="Rhea" id="RHEA:10040"/>
        <dbReference type="ChEBI" id="CHEBI:15377"/>
        <dbReference type="ChEBI" id="CHEBI:43474"/>
        <dbReference type="ChEBI" id="CHEBI:58343"/>
        <dbReference type="ChEBI" id="CHEBI:456215"/>
        <dbReference type="EC" id="3.1.3.7"/>
    </reaction>
</comment>
<dbReference type="Pfam" id="PF00459">
    <property type="entry name" value="Inositol_P"/>
    <property type="match status" value="1"/>
</dbReference>
<evidence type="ECO:0000256" key="9">
    <source>
        <dbReference type="HAMAP-Rule" id="MF_02095"/>
    </source>
</evidence>
<name>A0A8J3E409_9PROT</name>
<dbReference type="PROSITE" id="PS00630">
    <property type="entry name" value="IMP_2"/>
    <property type="match status" value="1"/>
</dbReference>
<dbReference type="NCBIfam" id="TIGR01331">
    <property type="entry name" value="bisphos_cysQ"/>
    <property type="match status" value="1"/>
</dbReference>
<keyword evidence="8 9" id="KW-0472">Membrane</keyword>
<protein>
    <recommendedName>
        <fullName evidence="9">3'(2'),5'-bisphosphate nucleotidase CysQ</fullName>
        <ecNumber evidence="9">3.1.3.7</ecNumber>
    </recommendedName>
    <alternativeName>
        <fullName evidence="9">3'(2'),5-bisphosphonucleoside 3'(2')-phosphohydrolase</fullName>
    </alternativeName>
    <alternativeName>
        <fullName evidence="9">3'-phosphoadenosine 5'-phosphate phosphatase</fullName>
        <shortName evidence="9">PAP phosphatase</shortName>
    </alternativeName>
</protein>
<accession>A0A8J3E409</accession>
<feature type="binding site" evidence="9">
    <location>
        <position position="217"/>
    </location>
    <ligand>
        <name>substrate</name>
    </ligand>
</feature>
<keyword evidence="6 9" id="KW-0378">Hydrolase</keyword>
<evidence type="ECO:0000256" key="1">
    <source>
        <dbReference type="ARBA" id="ARBA00001625"/>
    </source>
</evidence>
<dbReference type="InterPro" id="IPR020550">
    <property type="entry name" value="Inositol_monophosphatase_CS"/>
</dbReference>
<feature type="binding site" evidence="10">
    <location>
        <position position="70"/>
    </location>
    <ligand>
        <name>Mg(2+)</name>
        <dbReference type="ChEBI" id="CHEBI:18420"/>
        <label>1</label>
        <note>catalytic</note>
    </ligand>
</feature>
<dbReference type="InterPro" id="IPR000760">
    <property type="entry name" value="Inositol_monophosphatase-like"/>
</dbReference>
<evidence type="ECO:0000256" key="7">
    <source>
        <dbReference type="ARBA" id="ARBA00022842"/>
    </source>
</evidence>
<gene>
    <name evidence="9" type="primary">cysQ</name>
    <name evidence="11" type="ORF">GCM10011611_31610</name>
</gene>
<organism evidence="11 12">
    <name type="scientific">Aliidongia dinghuensis</name>
    <dbReference type="NCBI Taxonomy" id="1867774"/>
    <lineage>
        <taxon>Bacteria</taxon>
        <taxon>Pseudomonadati</taxon>
        <taxon>Pseudomonadota</taxon>
        <taxon>Alphaproteobacteria</taxon>
        <taxon>Rhodospirillales</taxon>
        <taxon>Dongiaceae</taxon>
        <taxon>Aliidongia</taxon>
    </lineage>
</organism>
<dbReference type="PROSITE" id="PS00629">
    <property type="entry name" value="IMP_1"/>
    <property type="match status" value="1"/>
</dbReference>
<evidence type="ECO:0000256" key="5">
    <source>
        <dbReference type="ARBA" id="ARBA00022723"/>
    </source>
</evidence>
<feature type="binding site" evidence="9">
    <location>
        <position position="92"/>
    </location>
    <ligand>
        <name>Mg(2+)</name>
        <dbReference type="ChEBI" id="CHEBI:18420"/>
        <label>1</label>
    </ligand>
</feature>
<dbReference type="PANTHER" id="PTHR43028:SF5">
    <property type="entry name" value="3'(2'),5'-BISPHOSPHATE NUCLEOTIDASE 1"/>
    <property type="match status" value="1"/>
</dbReference>
<feature type="binding site" evidence="10">
    <location>
        <position position="217"/>
    </location>
    <ligand>
        <name>Mg(2+)</name>
        <dbReference type="ChEBI" id="CHEBI:18420"/>
        <label>1</label>
        <note>catalytic</note>
    </ligand>
</feature>
<dbReference type="CDD" id="cd01638">
    <property type="entry name" value="CysQ"/>
    <property type="match status" value="1"/>
</dbReference>
<keyword evidence="4 9" id="KW-0997">Cell inner membrane</keyword>
<comment type="subcellular location">
    <subcellularLocation>
        <location evidence="9">Cell inner membrane</location>
        <topology evidence="9">Peripheral membrane protein</topology>
        <orientation evidence="9">Cytoplasmic side</orientation>
    </subcellularLocation>
</comment>
<feature type="binding site" evidence="9">
    <location>
        <begin position="92"/>
        <end position="95"/>
    </location>
    <ligand>
        <name>substrate</name>
    </ligand>
</feature>
<evidence type="ECO:0000256" key="2">
    <source>
        <dbReference type="ARBA" id="ARBA00005289"/>
    </source>
</evidence>
<keyword evidence="3 9" id="KW-1003">Cell membrane</keyword>
<proteinExistence type="inferred from homology"/>
<dbReference type="GO" id="GO:0000103">
    <property type="term" value="P:sulfate assimilation"/>
    <property type="evidence" value="ECO:0007669"/>
    <property type="project" value="TreeGrafter"/>
</dbReference>
<dbReference type="GO" id="GO:0050427">
    <property type="term" value="P:3'-phosphoadenosine 5'-phosphosulfate metabolic process"/>
    <property type="evidence" value="ECO:0007669"/>
    <property type="project" value="TreeGrafter"/>
</dbReference>
<feature type="binding site" evidence="9">
    <location>
        <position position="90"/>
    </location>
    <ligand>
        <name>Mg(2+)</name>
        <dbReference type="ChEBI" id="CHEBI:18420"/>
        <label>1</label>
    </ligand>
</feature>
<dbReference type="InterPro" id="IPR020583">
    <property type="entry name" value="Inositol_monoP_metal-BS"/>
</dbReference>
<dbReference type="GO" id="GO:0005886">
    <property type="term" value="C:plasma membrane"/>
    <property type="evidence" value="ECO:0007669"/>
    <property type="project" value="UniProtKB-SubCell"/>
</dbReference>
<evidence type="ECO:0000256" key="8">
    <source>
        <dbReference type="ARBA" id="ARBA00023136"/>
    </source>
</evidence>
<keyword evidence="7 9" id="KW-0460">Magnesium</keyword>
<dbReference type="GO" id="GO:0046854">
    <property type="term" value="P:phosphatidylinositol phosphate biosynthetic process"/>
    <property type="evidence" value="ECO:0007669"/>
    <property type="project" value="InterPro"/>
</dbReference>
<feature type="binding site" evidence="9 10">
    <location>
        <position position="90"/>
    </location>
    <ligand>
        <name>Mg(2+)</name>
        <dbReference type="ChEBI" id="CHEBI:18420"/>
        <label>2</label>
    </ligand>
</feature>
<dbReference type="Gene3D" id="3.40.190.80">
    <property type="match status" value="1"/>
</dbReference>
<dbReference type="EC" id="3.1.3.7" evidence="9"/>
<dbReference type="SUPFAM" id="SSF56655">
    <property type="entry name" value="Carbohydrate phosphatase"/>
    <property type="match status" value="1"/>
</dbReference>
<feature type="binding site" evidence="9 10">
    <location>
        <position position="93"/>
    </location>
    <ligand>
        <name>Mg(2+)</name>
        <dbReference type="ChEBI" id="CHEBI:18420"/>
        <label>2</label>
    </ligand>
</feature>
<feature type="binding site" evidence="9">
    <location>
        <position position="70"/>
    </location>
    <ligand>
        <name>substrate</name>
    </ligand>
</feature>
<evidence type="ECO:0000256" key="10">
    <source>
        <dbReference type="PIRSR" id="PIRSR600760-2"/>
    </source>
</evidence>
<comment type="cofactor">
    <cofactor evidence="9 10">
        <name>Mg(2+)</name>
        <dbReference type="ChEBI" id="CHEBI:18420"/>
    </cofactor>
</comment>
<comment type="caution">
    <text evidence="11">The sequence shown here is derived from an EMBL/GenBank/DDBJ whole genome shotgun (WGS) entry which is preliminary data.</text>
</comment>
<dbReference type="InterPro" id="IPR050725">
    <property type="entry name" value="CysQ/Inositol_MonoPase"/>
</dbReference>
<dbReference type="GO" id="GO:0000287">
    <property type="term" value="F:magnesium ion binding"/>
    <property type="evidence" value="ECO:0007669"/>
    <property type="project" value="UniProtKB-UniRule"/>
</dbReference>
<dbReference type="Gene3D" id="3.30.540.10">
    <property type="entry name" value="Fructose-1,6-Bisphosphatase, subunit A, domain 1"/>
    <property type="match status" value="1"/>
</dbReference>
<evidence type="ECO:0000256" key="3">
    <source>
        <dbReference type="ARBA" id="ARBA00022475"/>
    </source>
</evidence>
<evidence type="ECO:0000256" key="4">
    <source>
        <dbReference type="ARBA" id="ARBA00022519"/>
    </source>
</evidence>